<evidence type="ECO:0000256" key="1">
    <source>
        <dbReference type="SAM" id="MobiDB-lite"/>
    </source>
</evidence>
<dbReference type="KEGG" id="hro:HELRODRAFT_184350"/>
<feature type="region of interest" description="Disordered" evidence="1">
    <location>
        <begin position="100"/>
        <end position="195"/>
    </location>
</feature>
<dbReference type="CTD" id="20209514"/>
<dbReference type="EnsemblMetazoa" id="HelroT184350">
    <property type="protein sequence ID" value="HelroP184350"/>
    <property type="gene ID" value="HelroG184350"/>
</dbReference>
<dbReference type="GeneID" id="20209514"/>
<feature type="compositionally biased region" description="Basic and acidic residues" evidence="1">
    <location>
        <begin position="271"/>
        <end position="294"/>
    </location>
</feature>
<dbReference type="RefSeq" id="XP_009021163.1">
    <property type="nucleotide sequence ID" value="XM_009022915.1"/>
</dbReference>
<dbReference type="AlphaFoldDB" id="T1FL15"/>
<reference evidence="4" key="1">
    <citation type="submission" date="2012-12" db="EMBL/GenBank/DDBJ databases">
        <authorList>
            <person name="Hellsten U."/>
            <person name="Grimwood J."/>
            <person name="Chapman J.A."/>
            <person name="Shapiro H."/>
            <person name="Aerts A."/>
            <person name="Otillar R.P."/>
            <person name="Terry A.Y."/>
            <person name="Boore J.L."/>
            <person name="Simakov O."/>
            <person name="Marletaz F."/>
            <person name="Cho S.-J."/>
            <person name="Edsinger-Gonzales E."/>
            <person name="Havlak P."/>
            <person name="Kuo D.-H."/>
            <person name="Larsson T."/>
            <person name="Lv J."/>
            <person name="Arendt D."/>
            <person name="Savage R."/>
            <person name="Osoegawa K."/>
            <person name="de Jong P."/>
            <person name="Lindberg D.R."/>
            <person name="Seaver E.C."/>
            <person name="Weisblat D.A."/>
            <person name="Putnam N.H."/>
            <person name="Grigoriev I.V."/>
            <person name="Rokhsar D.S."/>
        </authorList>
    </citation>
    <scope>NUCLEOTIDE SEQUENCE</scope>
</reference>
<gene>
    <name evidence="3" type="primary">20209514</name>
    <name evidence="2" type="ORF">HELRODRAFT_184350</name>
</gene>
<dbReference type="HOGENOM" id="CLU_901019_0_0_1"/>
<protein>
    <submittedName>
        <fullName evidence="2 3">Uncharacterized protein</fullName>
    </submittedName>
</protein>
<reference evidence="2 4" key="2">
    <citation type="journal article" date="2013" name="Nature">
        <title>Insights into bilaterian evolution from three spiralian genomes.</title>
        <authorList>
            <person name="Simakov O."/>
            <person name="Marletaz F."/>
            <person name="Cho S.J."/>
            <person name="Edsinger-Gonzales E."/>
            <person name="Havlak P."/>
            <person name="Hellsten U."/>
            <person name="Kuo D.H."/>
            <person name="Larsson T."/>
            <person name="Lv J."/>
            <person name="Arendt D."/>
            <person name="Savage R."/>
            <person name="Osoegawa K."/>
            <person name="de Jong P."/>
            <person name="Grimwood J."/>
            <person name="Chapman J.A."/>
            <person name="Shapiro H."/>
            <person name="Aerts A."/>
            <person name="Otillar R.P."/>
            <person name="Terry A.Y."/>
            <person name="Boore J.L."/>
            <person name="Grigoriev I.V."/>
            <person name="Lindberg D.R."/>
            <person name="Seaver E.C."/>
            <person name="Weisblat D.A."/>
            <person name="Putnam N.H."/>
            <person name="Rokhsar D.S."/>
        </authorList>
    </citation>
    <scope>NUCLEOTIDE SEQUENCE</scope>
</reference>
<feature type="compositionally biased region" description="Low complexity" evidence="1">
    <location>
        <begin position="299"/>
        <end position="309"/>
    </location>
</feature>
<proteinExistence type="predicted"/>
<evidence type="ECO:0000313" key="3">
    <source>
        <dbReference type="EnsemblMetazoa" id="HelroP184350"/>
    </source>
</evidence>
<feature type="compositionally biased region" description="Polar residues" evidence="1">
    <location>
        <begin position="24"/>
        <end position="33"/>
    </location>
</feature>
<dbReference type="EMBL" id="KB096890">
    <property type="protein sequence ID" value="ESO00739.1"/>
    <property type="molecule type" value="Genomic_DNA"/>
</dbReference>
<accession>T1FL15</accession>
<dbReference type="Proteomes" id="UP000015101">
    <property type="component" value="Unassembled WGS sequence"/>
</dbReference>
<feature type="region of interest" description="Disordered" evidence="1">
    <location>
        <begin position="22"/>
        <end position="42"/>
    </location>
</feature>
<sequence length="309" mass="33251">MCIRSLRQSFLEYLKTIRTDTKQQQHSLPNSRPNLGLSSLTSPLSSLPNFGPNLLEAEEETQANSRQIMATLKMTAIYWMSLTDVLYEYMFLPNDSVQTTSSLSVSTSDSSSPLQPVAASLSAPQPTKSSSPSSSSKLNSNKSDDNRITCPPHNNNDASKLEKNDFEMTPTPSGSSSSRSDRSLSDQSAPSDDVITSLSSSANLLAVGPERGVKAGPIGRNILMSPPKLHTQPRGFAPASHNVPAAVKNTWGRSKIKDSKSFKAAKELDISDNDVGSKLKESKSFKITKDRDGDGSNDGGSSFSGNLLY</sequence>
<dbReference type="EMBL" id="AMQM01009750">
    <property type="status" value="NOT_ANNOTATED_CDS"/>
    <property type="molecule type" value="Genomic_DNA"/>
</dbReference>
<organism evidence="3 4">
    <name type="scientific">Helobdella robusta</name>
    <name type="common">Californian leech</name>
    <dbReference type="NCBI Taxonomy" id="6412"/>
    <lineage>
        <taxon>Eukaryota</taxon>
        <taxon>Metazoa</taxon>
        <taxon>Spiralia</taxon>
        <taxon>Lophotrochozoa</taxon>
        <taxon>Annelida</taxon>
        <taxon>Clitellata</taxon>
        <taxon>Hirudinea</taxon>
        <taxon>Rhynchobdellida</taxon>
        <taxon>Glossiphoniidae</taxon>
        <taxon>Helobdella</taxon>
    </lineage>
</organism>
<feature type="region of interest" description="Disordered" evidence="1">
    <location>
        <begin position="271"/>
        <end position="309"/>
    </location>
</feature>
<dbReference type="InParanoid" id="T1FL15"/>
<name>T1FL15_HELRO</name>
<evidence type="ECO:0000313" key="4">
    <source>
        <dbReference type="Proteomes" id="UP000015101"/>
    </source>
</evidence>
<evidence type="ECO:0000313" key="2">
    <source>
        <dbReference type="EMBL" id="ESO00739.1"/>
    </source>
</evidence>
<reference evidence="3" key="3">
    <citation type="submission" date="2015-06" db="UniProtKB">
        <authorList>
            <consortium name="EnsemblMetazoa"/>
        </authorList>
    </citation>
    <scope>IDENTIFICATION</scope>
</reference>
<keyword evidence="4" id="KW-1185">Reference proteome</keyword>
<feature type="compositionally biased region" description="Low complexity" evidence="1">
    <location>
        <begin position="100"/>
        <end position="117"/>
    </location>
</feature>
<feature type="compositionally biased region" description="Low complexity" evidence="1">
    <location>
        <begin position="128"/>
        <end position="141"/>
    </location>
</feature>